<feature type="compositionally biased region" description="Basic and acidic residues" evidence="1">
    <location>
        <begin position="40"/>
        <end position="50"/>
    </location>
</feature>
<accession>A0A419QBV5</accession>
<organism evidence="2 3">
    <name type="scientific">Clonorchis sinensis</name>
    <name type="common">Chinese liver fluke</name>
    <dbReference type="NCBI Taxonomy" id="79923"/>
    <lineage>
        <taxon>Eukaryota</taxon>
        <taxon>Metazoa</taxon>
        <taxon>Spiralia</taxon>
        <taxon>Lophotrochozoa</taxon>
        <taxon>Platyhelminthes</taxon>
        <taxon>Trematoda</taxon>
        <taxon>Digenea</taxon>
        <taxon>Opisthorchiida</taxon>
        <taxon>Opisthorchiata</taxon>
        <taxon>Opisthorchiidae</taxon>
        <taxon>Clonorchis</taxon>
    </lineage>
</organism>
<evidence type="ECO:0000313" key="3">
    <source>
        <dbReference type="Proteomes" id="UP000286415"/>
    </source>
</evidence>
<gene>
    <name evidence="2" type="ORF">CSKR_101996</name>
</gene>
<evidence type="ECO:0000313" key="2">
    <source>
        <dbReference type="EMBL" id="KAG5448561.1"/>
    </source>
</evidence>
<reference evidence="2 3" key="1">
    <citation type="journal article" date="2018" name="Biotechnol. Adv.">
        <title>Improved genomic resources and new bioinformatic workflow for the carcinogenic parasite Clonorchis sinensis: Biotechnological implications.</title>
        <authorList>
            <person name="Wang D."/>
            <person name="Korhonen P.K."/>
            <person name="Gasser R.B."/>
            <person name="Young N.D."/>
        </authorList>
    </citation>
    <scope>NUCLEOTIDE SEQUENCE [LARGE SCALE GENOMIC DNA]</scope>
    <source>
        <strain evidence="2">Cs-k2</strain>
    </source>
</reference>
<dbReference type="Proteomes" id="UP000286415">
    <property type="component" value="Unassembled WGS sequence"/>
</dbReference>
<reference evidence="2 3" key="2">
    <citation type="journal article" date="2021" name="Genomics">
        <title>High-quality reference genome for Clonorchis sinensis.</title>
        <authorList>
            <person name="Young N.D."/>
            <person name="Stroehlein A.J."/>
            <person name="Kinkar L."/>
            <person name="Wang T."/>
            <person name="Sohn W.M."/>
            <person name="Chang B.C.H."/>
            <person name="Kaur P."/>
            <person name="Weisz D."/>
            <person name="Dudchenko O."/>
            <person name="Aiden E.L."/>
            <person name="Korhonen P.K."/>
            <person name="Gasser R.B."/>
        </authorList>
    </citation>
    <scope>NUCLEOTIDE SEQUENCE [LARGE SCALE GENOMIC DNA]</scope>
    <source>
        <strain evidence="2">Cs-k2</strain>
    </source>
</reference>
<dbReference type="InParanoid" id="A0A419QBV5"/>
<dbReference type="EMBL" id="NIRI02000042">
    <property type="protein sequence ID" value="KAG5448561.1"/>
    <property type="molecule type" value="Genomic_DNA"/>
</dbReference>
<feature type="region of interest" description="Disordered" evidence="1">
    <location>
        <begin position="40"/>
        <end position="82"/>
    </location>
</feature>
<sequence length="111" mass="12081">MTLTPDRLVARVLIVKGSRCSWSDCSALAFLARLRLVERRSSQCSPRDHSNTQARSPGQGGSFRSGSEKLGQPSSIPALVLPSGGMAVTHQKELTAEQFFKNTGQRLRSHS</sequence>
<keyword evidence="3" id="KW-1185">Reference proteome</keyword>
<evidence type="ECO:0000256" key="1">
    <source>
        <dbReference type="SAM" id="MobiDB-lite"/>
    </source>
</evidence>
<protein>
    <submittedName>
        <fullName evidence="2">Uncharacterized protein</fullName>
    </submittedName>
</protein>
<dbReference type="AlphaFoldDB" id="A0A419QBV5"/>
<name>A0A419QBV5_CLOSI</name>
<proteinExistence type="predicted"/>
<comment type="caution">
    <text evidence="2">The sequence shown here is derived from an EMBL/GenBank/DDBJ whole genome shotgun (WGS) entry which is preliminary data.</text>
</comment>